<accession>F4WAG4</accession>
<reference evidence="2" key="1">
    <citation type="submission" date="2011-02" db="EMBL/GenBank/DDBJ databases">
        <title>The genome of the leaf-cutting ant Acromyrmex echinatior suggests key adaptations to social evolution and fungus farming.</title>
        <authorList>
            <person name="Nygaard S."/>
            <person name="Zhang G."/>
        </authorList>
    </citation>
    <scope>NUCLEOTIDE SEQUENCE</scope>
</reference>
<organism evidence="3">
    <name type="scientific">Acromyrmex echinatior</name>
    <name type="common">Panamanian leafcutter ant</name>
    <name type="synonym">Acromyrmex octospinosus echinatior</name>
    <dbReference type="NCBI Taxonomy" id="103372"/>
    <lineage>
        <taxon>Eukaryota</taxon>
        <taxon>Metazoa</taxon>
        <taxon>Ecdysozoa</taxon>
        <taxon>Arthropoda</taxon>
        <taxon>Hexapoda</taxon>
        <taxon>Insecta</taxon>
        <taxon>Pterygota</taxon>
        <taxon>Neoptera</taxon>
        <taxon>Endopterygota</taxon>
        <taxon>Hymenoptera</taxon>
        <taxon>Apocrita</taxon>
        <taxon>Aculeata</taxon>
        <taxon>Formicoidea</taxon>
        <taxon>Formicidae</taxon>
        <taxon>Myrmicinae</taxon>
        <taxon>Acromyrmex</taxon>
    </lineage>
</organism>
<evidence type="ECO:0000313" key="3">
    <source>
        <dbReference type="Proteomes" id="UP000007755"/>
    </source>
</evidence>
<gene>
    <name evidence="2" type="ORF">G5I_02500</name>
</gene>
<feature type="compositionally biased region" description="Polar residues" evidence="1">
    <location>
        <begin position="1"/>
        <end position="18"/>
    </location>
</feature>
<proteinExistence type="predicted"/>
<dbReference type="AlphaFoldDB" id="F4WAG4"/>
<evidence type="ECO:0000256" key="1">
    <source>
        <dbReference type="SAM" id="MobiDB-lite"/>
    </source>
</evidence>
<protein>
    <submittedName>
        <fullName evidence="2">Uncharacterized protein</fullName>
    </submittedName>
</protein>
<feature type="region of interest" description="Disordered" evidence="1">
    <location>
        <begin position="1"/>
        <end position="30"/>
    </location>
</feature>
<dbReference type="Proteomes" id="UP000007755">
    <property type="component" value="Unassembled WGS sequence"/>
</dbReference>
<dbReference type="InParanoid" id="F4WAG4"/>
<dbReference type="EMBL" id="GL888048">
    <property type="protein sequence ID" value="EGI68847.1"/>
    <property type="molecule type" value="Genomic_DNA"/>
</dbReference>
<sequence>MSQKGAMNSRSSRCSTHNQQQQQQRQRRRAGGRGLFIVPAMVASSSCATDPQAHLPMLYYACYIRRSVVVVVALMPIPTATRCDVAEKCDIQGSSH</sequence>
<keyword evidence="3" id="KW-1185">Reference proteome</keyword>
<evidence type="ECO:0000313" key="2">
    <source>
        <dbReference type="EMBL" id="EGI68847.1"/>
    </source>
</evidence>
<name>F4WAG4_ACREC</name>